<dbReference type="STRING" id="1325735.A0A428TH56"/>
<comment type="caution">
    <text evidence="1">The sequence shown here is derived from an EMBL/GenBank/DDBJ whole genome shotgun (WGS) entry which is preliminary data.</text>
</comment>
<protein>
    <submittedName>
        <fullName evidence="1">Uncharacterized protein</fullName>
    </submittedName>
</protein>
<dbReference type="AlphaFoldDB" id="A0A428TH56"/>
<reference evidence="1 2" key="1">
    <citation type="submission" date="2017-06" db="EMBL/GenBank/DDBJ databases">
        <title>Comparative genomic analysis of Ambrosia Fusariam Clade fungi.</title>
        <authorList>
            <person name="Stajich J.E."/>
            <person name="Carrillo J."/>
            <person name="Kijimoto T."/>
            <person name="Eskalen A."/>
            <person name="O'Donnell K."/>
            <person name="Kasson M."/>
        </authorList>
    </citation>
    <scope>NUCLEOTIDE SEQUENCE [LARGE SCALE GENOMIC DNA]</scope>
    <source>
        <strain evidence="1 2">NRRL62579</strain>
    </source>
</reference>
<keyword evidence="2" id="KW-1185">Reference proteome</keyword>
<evidence type="ECO:0000313" key="1">
    <source>
        <dbReference type="EMBL" id="RSM01358.1"/>
    </source>
</evidence>
<dbReference type="EMBL" id="NKCK01000085">
    <property type="protein sequence ID" value="RSM01358.1"/>
    <property type="molecule type" value="Genomic_DNA"/>
</dbReference>
<evidence type="ECO:0000313" key="2">
    <source>
        <dbReference type="Proteomes" id="UP000287144"/>
    </source>
</evidence>
<gene>
    <name evidence="1" type="ORF">CEP52_008617</name>
</gene>
<organism evidence="1 2">
    <name type="scientific">Fusarium oligoseptatum</name>
    <dbReference type="NCBI Taxonomy" id="2604345"/>
    <lineage>
        <taxon>Eukaryota</taxon>
        <taxon>Fungi</taxon>
        <taxon>Dikarya</taxon>
        <taxon>Ascomycota</taxon>
        <taxon>Pezizomycotina</taxon>
        <taxon>Sordariomycetes</taxon>
        <taxon>Hypocreomycetidae</taxon>
        <taxon>Hypocreales</taxon>
        <taxon>Nectriaceae</taxon>
        <taxon>Fusarium</taxon>
        <taxon>Fusarium solani species complex</taxon>
    </lineage>
</organism>
<dbReference type="Proteomes" id="UP000287144">
    <property type="component" value="Unassembled WGS sequence"/>
</dbReference>
<name>A0A428TH56_9HYPO</name>
<proteinExistence type="predicted"/>
<accession>A0A428TH56</accession>
<sequence length="94" mass="10554">MALVPSQETPLQMPAYMLEPAMEAYYQEEAYSESTMLCSEAYILIAQQNFKDTVRHFGELSERASPGKPSLHFIRKDLAVLIQAMATPNPEAES</sequence>